<gene>
    <name evidence="3" type="ORF">DNF11_3930</name>
</gene>
<proteinExistence type="predicted"/>
<dbReference type="AlphaFoldDB" id="A0A3G2SAH7"/>
<dbReference type="InterPro" id="IPR006016">
    <property type="entry name" value="UspA"/>
</dbReference>
<evidence type="ECO:0000259" key="2">
    <source>
        <dbReference type="Pfam" id="PF00582"/>
    </source>
</evidence>
<dbReference type="InterPro" id="IPR014729">
    <property type="entry name" value="Rossmann-like_a/b/a_fold"/>
</dbReference>
<feature type="domain" description="UspA" evidence="2">
    <location>
        <begin position="199"/>
        <end position="342"/>
    </location>
</feature>
<dbReference type="CDD" id="cd23659">
    <property type="entry name" value="USP_At3g01520-like"/>
    <property type="match status" value="1"/>
</dbReference>
<sequence length="423" mass="47257">MSFYASDADDTSIHGRRGHHLRVGSFSRLGLGGRHSVSRRSSVDPNADDDNSVHVVVNADDDESVLSSDDESIMFSNEPEDAEEDEILFDDSTIQNTRANAQMLYGAPSQSHITNYEDEDLLDPAADEFQTAPNIVYARSEKELMEQRTLLIKNGLPATQPGRPPLVTHGPVLEPHQCTVRMTYGDYEGCARQSKRPKRYIVASDSSEGSQYAINWATGTVLRDGDEMLVVSVMDADAKGEQYTEDTAPPNLAPPSRALQDMAIFLCHQVFVLLQRTQLGVRIACQAVHSTNARHMLLDIADFYSPTMVIVGSRGVDGIRGMLGSMSHYLVQKCSVPVMVCHNKLQLPRLPRGKADVVNNVRKRHMRLDQAAVEKLSSRPEPQDEEEEGEHVQADREQREQRDSERMERLNRESLARRSTLSE</sequence>
<name>A0A3G2SAH7_MALR7</name>
<feature type="region of interest" description="Disordered" evidence="1">
    <location>
        <begin position="32"/>
        <end position="52"/>
    </location>
</feature>
<dbReference type="InterPro" id="IPR006015">
    <property type="entry name" value="Universal_stress_UspA"/>
</dbReference>
<keyword evidence="4" id="KW-1185">Reference proteome</keyword>
<accession>A0A3G2SAH7</accession>
<dbReference type="Gene3D" id="3.40.50.620">
    <property type="entry name" value="HUPs"/>
    <property type="match status" value="1"/>
</dbReference>
<evidence type="ECO:0000256" key="1">
    <source>
        <dbReference type="SAM" id="MobiDB-lite"/>
    </source>
</evidence>
<dbReference type="VEuPathDB" id="FungiDB:DNF11_3930"/>
<reference evidence="3 4" key="1">
    <citation type="submission" date="2018-10" db="EMBL/GenBank/DDBJ databases">
        <title>Complete genome sequence of Malassezia restricta CBS 7877.</title>
        <authorList>
            <person name="Morand S.C."/>
            <person name="Bertignac M."/>
            <person name="Iltis A."/>
            <person name="Kolder I."/>
            <person name="Pirovano W."/>
            <person name="Jourdain R."/>
            <person name="Clavaud C."/>
        </authorList>
    </citation>
    <scope>NUCLEOTIDE SEQUENCE [LARGE SCALE GENOMIC DNA]</scope>
    <source>
        <strain evidence="3 4">CBS 7877</strain>
    </source>
</reference>
<dbReference type="PRINTS" id="PR01438">
    <property type="entry name" value="UNVRSLSTRESS"/>
</dbReference>
<feature type="compositionally biased region" description="Basic and acidic residues" evidence="1">
    <location>
        <begin position="390"/>
        <end position="416"/>
    </location>
</feature>
<dbReference type="SUPFAM" id="SSF52402">
    <property type="entry name" value="Adenine nucleotide alpha hydrolases-like"/>
    <property type="match status" value="1"/>
</dbReference>
<dbReference type="STRING" id="425264.A0A3G2SAH7"/>
<dbReference type="OrthoDB" id="992776at2759"/>
<dbReference type="PANTHER" id="PTHR46100:SF4">
    <property type="entry name" value="USPA DOMAIN-CONTAINING PROTEIN"/>
    <property type="match status" value="1"/>
</dbReference>
<protein>
    <recommendedName>
        <fullName evidence="2">UspA domain-containing protein</fullName>
    </recommendedName>
</protein>
<organism evidence="3 4">
    <name type="scientific">Malassezia restricta (strain ATCC 96810 / NBRC 103918 / CBS 7877)</name>
    <name type="common">Seborrheic dermatitis infection agent</name>
    <dbReference type="NCBI Taxonomy" id="425264"/>
    <lineage>
        <taxon>Eukaryota</taxon>
        <taxon>Fungi</taxon>
        <taxon>Dikarya</taxon>
        <taxon>Basidiomycota</taxon>
        <taxon>Ustilaginomycotina</taxon>
        <taxon>Malasseziomycetes</taxon>
        <taxon>Malasseziales</taxon>
        <taxon>Malasseziaceae</taxon>
        <taxon>Malassezia</taxon>
    </lineage>
</organism>
<feature type="region of interest" description="Disordered" evidence="1">
    <location>
        <begin position="373"/>
        <end position="423"/>
    </location>
</feature>
<dbReference type="Pfam" id="PF00582">
    <property type="entry name" value="Usp"/>
    <property type="match status" value="1"/>
</dbReference>
<evidence type="ECO:0000313" key="4">
    <source>
        <dbReference type="Proteomes" id="UP000269793"/>
    </source>
</evidence>
<dbReference type="EMBL" id="CP033155">
    <property type="protein sequence ID" value="AYO44880.1"/>
    <property type="molecule type" value="Genomic_DNA"/>
</dbReference>
<dbReference type="Proteomes" id="UP000269793">
    <property type="component" value="Chromosome VIII"/>
</dbReference>
<dbReference type="PANTHER" id="PTHR46100">
    <property type="entry name" value="IMP2'P"/>
    <property type="match status" value="1"/>
</dbReference>
<evidence type="ECO:0000313" key="3">
    <source>
        <dbReference type="EMBL" id="AYO44880.1"/>
    </source>
</evidence>